<proteinExistence type="predicted"/>
<dbReference type="RefSeq" id="WP_189499549.1">
    <property type="nucleotide sequence ID" value="NZ_BMZH01000019.1"/>
</dbReference>
<feature type="chain" id="PRO_5035316000" description="DUF4198 domain-containing protein" evidence="1">
    <location>
        <begin position="26"/>
        <end position="275"/>
    </location>
</feature>
<feature type="signal peptide" evidence="1">
    <location>
        <begin position="1"/>
        <end position="25"/>
    </location>
</feature>
<dbReference type="Proteomes" id="UP000634004">
    <property type="component" value="Unassembled WGS sequence"/>
</dbReference>
<organism evidence="2 3">
    <name type="scientific">Algimonas arctica</name>
    <dbReference type="NCBI Taxonomy" id="1479486"/>
    <lineage>
        <taxon>Bacteria</taxon>
        <taxon>Pseudomonadati</taxon>
        <taxon>Pseudomonadota</taxon>
        <taxon>Alphaproteobacteria</taxon>
        <taxon>Maricaulales</taxon>
        <taxon>Robiginitomaculaceae</taxon>
        <taxon>Algimonas</taxon>
    </lineage>
</organism>
<sequence>MTPIRAVTTVCLAIATLSSALVASAHDFWLAPAQSQMDVPSVVPVSVMIGHPRDRMRWPVNADRIIAFRSLGVDGVSDQQSAVAAYAQGKTLPVHLQTTGLHILTIETTRALSDLPAQQFEDYLTEEGLTLIQLDRVRRNVTDQSGTELYSRRGKTLLQVGPVTPADRDRLRRPAGLTLEIIAMDHPLEWVDGDDLQVKVLFRGAPLGGVTVGLVNTTDGTATAAHMKTMSDGTVSFAYPGPGSWMLHAVWGDRTDISDRADYSTIFSSLSFVVL</sequence>
<comment type="caution">
    <text evidence="2">The sequence shown here is derived from an EMBL/GenBank/DDBJ whole genome shotgun (WGS) entry which is preliminary data.</text>
</comment>
<gene>
    <name evidence="2" type="ORF">GCM10009069_28380</name>
</gene>
<accession>A0A8J3CUS1</accession>
<evidence type="ECO:0000313" key="2">
    <source>
        <dbReference type="EMBL" id="GHB04177.1"/>
    </source>
</evidence>
<reference evidence="2" key="1">
    <citation type="journal article" date="2014" name="Int. J. Syst. Evol. Microbiol.">
        <title>Complete genome sequence of Corynebacterium casei LMG S-19264T (=DSM 44701T), isolated from a smear-ripened cheese.</title>
        <authorList>
            <consortium name="US DOE Joint Genome Institute (JGI-PGF)"/>
            <person name="Walter F."/>
            <person name="Albersmeier A."/>
            <person name="Kalinowski J."/>
            <person name="Ruckert C."/>
        </authorList>
    </citation>
    <scope>NUCLEOTIDE SEQUENCE</scope>
    <source>
        <strain evidence="2">KCTC 32513</strain>
    </source>
</reference>
<evidence type="ECO:0008006" key="4">
    <source>
        <dbReference type="Google" id="ProtNLM"/>
    </source>
</evidence>
<keyword evidence="1" id="KW-0732">Signal</keyword>
<dbReference type="EMBL" id="BMZH01000019">
    <property type="protein sequence ID" value="GHB04177.1"/>
    <property type="molecule type" value="Genomic_DNA"/>
</dbReference>
<dbReference type="InterPro" id="IPR019613">
    <property type="entry name" value="DUF4198"/>
</dbReference>
<name>A0A8J3CUS1_9PROT</name>
<evidence type="ECO:0000256" key="1">
    <source>
        <dbReference type="SAM" id="SignalP"/>
    </source>
</evidence>
<dbReference type="AlphaFoldDB" id="A0A8J3CUS1"/>
<keyword evidence="3" id="KW-1185">Reference proteome</keyword>
<dbReference type="Pfam" id="PF10670">
    <property type="entry name" value="DUF4198"/>
    <property type="match status" value="1"/>
</dbReference>
<evidence type="ECO:0000313" key="3">
    <source>
        <dbReference type="Proteomes" id="UP000634004"/>
    </source>
</evidence>
<protein>
    <recommendedName>
        <fullName evidence="4">DUF4198 domain-containing protein</fullName>
    </recommendedName>
</protein>
<reference evidence="2" key="2">
    <citation type="submission" date="2020-09" db="EMBL/GenBank/DDBJ databases">
        <authorList>
            <person name="Sun Q."/>
            <person name="Kim S."/>
        </authorList>
    </citation>
    <scope>NUCLEOTIDE SEQUENCE</scope>
    <source>
        <strain evidence="2">KCTC 32513</strain>
    </source>
</reference>